<keyword evidence="5" id="KW-1185">Reference proteome</keyword>
<name>A0A915K4J0_ROMCU</name>
<evidence type="ECO:0000313" key="5">
    <source>
        <dbReference type="Proteomes" id="UP000887565"/>
    </source>
</evidence>
<keyword evidence="3" id="KW-0862">Zinc</keyword>
<evidence type="ECO:0000313" key="6">
    <source>
        <dbReference type="WBParaSite" id="nRc.2.0.1.t33626-RA"/>
    </source>
</evidence>
<dbReference type="GO" id="GO:0008270">
    <property type="term" value="F:zinc ion binding"/>
    <property type="evidence" value="ECO:0007669"/>
    <property type="project" value="UniProtKB-KW"/>
</dbReference>
<dbReference type="WBParaSite" id="nRc.2.0.1.t33626-RA">
    <property type="protein sequence ID" value="nRc.2.0.1.t33626-RA"/>
    <property type="gene ID" value="nRc.2.0.1.g33626"/>
</dbReference>
<evidence type="ECO:0000259" key="4">
    <source>
        <dbReference type="Pfam" id="PF02892"/>
    </source>
</evidence>
<evidence type="ECO:0000256" key="3">
    <source>
        <dbReference type="ARBA" id="ARBA00022833"/>
    </source>
</evidence>
<keyword evidence="1" id="KW-0479">Metal-binding</keyword>
<feature type="domain" description="BED-type" evidence="4">
    <location>
        <begin position="45"/>
        <end position="78"/>
    </location>
</feature>
<proteinExistence type="predicted"/>
<keyword evidence="2" id="KW-0863">Zinc-finger</keyword>
<evidence type="ECO:0000256" key="2">
    <source>
        <dbReference type="ARBA" id="ARBA00022771"/>
    </source>
</evidence>
<organism evidence="5 6">
    <name type="scientific">Romanomermis culicivorax</name>
    <name type="common">Nematode worm</name>
    <dbReference type="NCBI Taxonomy" id="13658"/>
    <lineage>
        <taxon>Eukaryota</taxon>
        <taxon>Metazoa</taxon>
        <taxon>Ecdysozoa</taxon>
        <taxon>Nematoda</taxon>
        <taxon>Enoplea</taxon>
        <taxon>Dorylaimia</taxon>
        <taxon>Mermithida</taxon>
        <taxon>Mermithoidea</taxon>
        <taxon>Mermithidae</taxon>
        <taxon>Romanomermis</taxon>
    </lineage>
</organism>
<dbReference type="GO" id="GO:0003677">
    <property type="term" value="F:DNA binding"/>
    <property type="evidence" value="ECO:0007669"/>
    <property type="project" value="InterPro"/>
</dbReference>
<reference evidence="6" key="1">
    <citation type="submission" date="2022-11" db="UniProtKB">
        <authorList>
            <consortium name="WormBaseParasite"/>
        </authorList>
    </citation>
    <scope>IDENTIFICATION</scope>
</reference>
<dbReference type="SUPFAM" id="SSF57667">
    <property type="entry name" value="beta-beta-alpha zinc fingers"/>
    <property type="match status" value="1"/>
</dbReference>
<dbReference type="Pfam" id="PF02892">
    <property type="entry name" value="zf-BED"/>
    <property type="match status" value="1"/>
</dbReference>
<sequence length="101" mass="11565">MLKSHKACSGEKTRRISSTLKNVRMRSGDQVAVDEERLLDKIMDSLIWNYFTISRDDESKVHCNTCQKLISRGGKDRHGWGHKGISNHRNASSSYFLAQLK</sequence>
<dbReference type="InterPro" id="IPR003656">
    <property type="entry name" value="Znf_BED"/>
</dbReference>
<dbReference type="Proteomes" id="UP000887565">
    <property type="component" value="Unplaced"/>
</dbReference>
<evidence type="ECO:0000256" key="1">
    <source>
        <dbReference type="ARBA" id="ARBA00022723"/>
    </source>
</evidence>
<protein>
    <submittedName>
        <fullName evidence="6">BED-type domain-containing protein</fullName>
    </submittedName>
</protein>
<dbReference type="AlphaFoldDB" id="A0A915K4J0"/>
<dbReference type="InterPro" id="IPR036236">
    <property type="entry name" value="Znf_C2H2_sf"/>
</dbReference>
<accession>A0A915K4J0</accession>